<protein>
    <submittedName>
        <fullName evidence="2">Uncharacterized protein</fullName>
    </submittedName>
</protein>
<gene>
    <name evidence="2" type="ORF">OSB1V03_LOCUS20064</name>
</gene>
<feature type="non-terminal residue" evidence="2">
    <location>
        <position position="158"/>
    </location>
</feature>
<dbReference type="EMBL" id="CAJPIZ010031547">
    <property type="protein sequence ID" value="CAG2120117.1"/>
    <property type="molecule type" value="Genomic_DNA"/>
</dbReference>
<dbReference type="EMBL" id="OC886122">
    <property type="protein sequence ID" value="CAD7644467.1"/>
    <property type="molecule type" value="Genomic_DNA"/>
</dbReference>
<evidence type="ECO:0000256" key="1">
    <source>
        <dbReference type="SAM" id="MobiDB-lite"/>
    </source>
</evidence>
<dbReference type="Proteomes" id="UP000759131">
    <property type="component" value="Unassembled WGS sequence"/>
</dbReference>
<evidence type="ECO:0000313" key="3">
    <source>
        <dbReference type="Proteomes" id="UP000759131"/>
    </source>
</evidence>
<reference evidence="2" key="1">
    <citation type="submission" date="2020-11" db="EMBL/GenBank/DDBJ databases">
        <authorList>
            <person name="Tran Van P."/>
        </authorList>
    </citation>
    <scope>NUCLEOTIDE SEQUENCE</scope>
</reference>
<organism evidence="2">
    <name type="scientific">Medioppia subpectinata</name>
    <dbReference type="NCBI Taxonomy" id="1979941"/>
    <lineage>
        <taxon>Eukaryota</taxon>
        <taxon>Metazoa</taxon>
        <taxon>Ecdysozoa</taxon>
        <taxon>Arthropoda</taxon>
        <taxon>Chelicerata</taxon>
        <taxon>Arachnida</taxon>
        <taxon>Acari</taxon>
        <taxon>Acariformes</taxon>
        <taxon>Sarcoptiformes</taxon>
        <taxon>Oribatida</taxon>
        <taxon>Brachypylina</taxon>
        <taxon>Oppioidea</taxon>
        <taxon>Oppiidae</taxon>
        <taxon>Medioppia</taxon>
    </lineage>
</organism>
<dbReference type="OrthoDB" id="6690846at2759"/>
<sequence>MTMVLSKQLRVYHKLDNNSVYSVLLDNKNYKHESLLLEADAIATLGPSEADSVRHLYSTVLDAYGCLGVLQLSVGECVLEWMAMDVCSDGQWVVRGAEALPILRSQLLSLSDICCQKWCKACITCVDESDLPIHSPSTGPLLPPHSQPSQCSHSSPLF</sequence>
<keyword evidence="3" id="KW-1185">Reference proteome</keyword>
<dbReference type="AlphaFoldDB" id="A0A7R9LMJ9"/>
<name>A0A7R9LMJ9_9ACAR</name>
<feature type="compositionally biased region" description="Low complexity" evidence="1">
    <location>
        <begin position="147"/>
        <end position="158"/>
    </location>
</feature>
<evidence type="ECO:0000313" key="2">
    <source>
        <dbReference type="EMBL" id="CAD7644467.1"/>
    </source>
</evidence>
<feature type="region of interest" description="Disordered" evidence="1">
    <location>
        <begin position="137"/>
        <end position="158"/>
    </location>
</feature>
<proteinExistence type="predicted"/>
<accession>A0A7R9LMJ9</accession>